<protein>
    <recommendedName>
        <fullName evidence="4">DUF1746 domain-containing protein</fullName>
    </recommendedName>
</protein>
<feature type="transmembrane region" description="Helical" evidence="1">
    <location>
        <begin position="137"/>
        <end position="158"/>
    </location>
</feature>
<name>A0A4C2E9T5_9SACH</name>
<sequence>MEGNVNEITSGERVYQLRRKNFQKKLIIQLCYLGYLVILLEYVKYGCTIWTLILRTVTQSLLAAPFPNDSQIRRLSLRPGTPGSSYLSRLSNVVPNNDGVPTMPGAFIENPHQESVTNQENQIKEEVDEMKRKIRTVLFHASLTINLLYMLISILFPVDFIGQLEGNYLHEDGLTNAPSPFNNVNGFVQGERKGGFFMQMIGESVPQSNFKGNMGILMFEMAIVVCQFGLFVLTCVNFADLGHQDPQINYQSDEYDGKVFITQIDPNRAIELVMEAEPNGHDPENRAHNIV</sequence>
<keyword evidence="1" id="KW-0812">Transmembrane</keyword>
<evidence type="ECO:0008006" key="4">
    <source>
        <dbReference type="Google" id="ProtNLM"/>
    </source>
</evidence>
<dbReference type="AlphaFoldDB" id="A0A4C2E9T5"/>
<dbReference type="Proteomes" id="UP000301737">
    <property type="component" value="Unassembled WGS sequence"/>
</dbReference>
<dbReference type="OrthoDB" id="4068068at2759"/>
<evidence type="ECO:0000313" key="2">
    <source>
        <dbReference type="EMBL" id="GCE99539.1"/>
    </source>
</evidence>
<keyword evidence="1" id="KW-0472">Membrane</keyword>
<reference evidence="2 3" key="1">
    <citation type="submission" date="2019-01" db="EMBL/GenBank/DDBJ databases">
        <title>Draft Genome Sequencing of Zygosaccharomyces mellis Ca-7.</title>
        <authorList>
            <person name="Shiwa Y."/>
            <person name="Kanesaki Y."/>
            <person name="Ishige T."/>
            <person name="Mura K."/>
            <person name="Hori T."/>
            <person name="Tamura T."/>
        </authorList>
    </citation>
    <scope>NUCLEOTIDE SEQUENCE [LARGE SCALE GENOMIC DNA]</scope>
    <source>
        <strain evidence="2 3">Ca-7</strain>
    </source>
</reference>
<organism evidence="2 3">
    <name type="scientific">Zygosaccharomyces mellis</name>
    <dbReference type="NCBI Taxonomy" id="42258"/>
    <lineage>
        <taxon>Eukaryota</taxon>
        <taxon>Fungi</taxon>
        <taxon>Dikarya</taxon>
        <taxon>Ascomycota</taxon>
        <taxon>Saccharomycotina</taxon>
        <taxon>Saccharomycetes</taxon>
        <taxon>Saccharomycetales</taxon>
        <taxon>Saccharomycetaceae</taxon>
        <taxon>Zygosaccharomyces</taxon>
    </lineage>
</organism>
<dbReference type="EMBL" id="BIMX01000011">
    <property type="protein sequence ID" value="GCE99539.1"/>
    <property type="molecule type" value="Genomic_DNA"/>
</dbReference>
<evidence type="ECO:0000313" key="3">
    <source>
        <dbReference type="Proteomes" id="UP000301737"/>
    </source>
</evidence>
<keyword evidence="1" id="KW-1133">Transmembrane helix</keyword>
<keyword evidence="3" id="KW-1185">Reference proteome</keyword>
<feature type="transmembrane region" description="Helical" evidence="1">
    <location>
        <begin position="26"/>
        <end position="43"/>
    </location>
</feature>
<comment type="caution">
    <text evidence="2">The sequence shown here is derived from an EMBL/GenBank/DDBJ whole genome shotgun (WGS) entry which is preliminary data.</text>
</comment>
<proteinExistence type="predicted"/>
<accession>A0A4C2E9T5</accession>
<evidence type="ECO:0000256" key="1">
    <source>
        <dbReference type="SAM" id="Phobius"/>
    </source>
</evidence>
<feature type="transmembrane region" description="Helical" evidence="1">
    <location>
        <begin position="216"/>
        <end position="239"/>
    </location>
</feature>
<gene>
    <name evidence="2" type="ORF">ZYGM_001172</name>
</gene>